<evidence type="ECO:0000313" key="2">
    <source>
        <dbReference type="EMBL" id="ABC24078.1"/>
    </source>
</evidence>
<dbReference type="NCBIfam" id="TIGR01841">
    <property type="entry name" value="phasin"/>
    <property type="match status" value="1"/>
</dbReference>
<protein>
    <submittedName>
        <fullName evidence="2">Phasin</fullName>
    </submittedName>
</protein>
<accession>Q2RP67</accession>
<dbReference type="InterPro" id="IPR010127">
    <property type="entry name" value="Phasin_subfam-1"/>
</dbReference>
<dbReference type="STRING" id="269796.Rru_A3283"/>
<evidence type="ECO:0000259" key="1">
    <source>
        <dbReference type="Pfam" id="PF09361"/>
    </source>
</evidence>
<evidence type="ECO:0000313" key="3">
    <source>
        <dbReference type="Proteomes" id="UP000001929"/>
    </source>
</evidence>
<gene>
    <name evidence="2" type="ordered locus">Rru_A3283</name>
</gene>
<feature type="domain" description="Phasin" evidence="1">
    <location>
        <begin position="29"/>
        <end position="127"/>
    </location>
</feature>
<sequence>MAKQPETFLDFDFTRYFADLKVPGVDVESLIASQKRNLDALTNANKLAFEGVQAIFKRQAEILRQSVEESAQAAQDIAKAETPQDKIAKQTEVAKESFEKSVANLRELVELLAKSNTEVFNLLNSRVSEVLDEAKDLVVKQQNATVKTPAPRAATTQK</sequence>
<dbReference type="RefSeq" id="WP_011391031.1">
    <property type="nucleotide sequence ID" value="NC_007643.1"/>
</dbReference>
<dbReference type="EMBL" id="CP000230">
    <property type="protein sequence ID" value="ABC24078.1"/>
    <property type="molecule type" value="Genomic_DNA"/>
</dbReference>
<dbReference type="eggNOG" id="COG5490">
    <property type="taxonomic scope" value="Bacteria"/>
</dbReference>
<dbReference type="EnsemblBacteria" id="ABC24078">
    <property type="protein sequence ID" value="ABC24078"/>
    <property type="gene ID" value="Rru_A3283"/>
</dbReference>
<dbReference type="HOGENOM" id="CLU_133107_1_0_5"/>
<reference evidence="2 3" key="1">
    <citation type="journal article" date="2011" name="Stand. Genomic Sci.">
        <title>Complete genome sequence of Rhodospirillum rubrum type strain (S1).</title>
        <authorList>
            <person name="Munk A.C."/>
            <person name="Copeland A."/>
            <person name="Lucas S."/>
            <person name="Lapidus A."/>
            <person name="Del Rio T.G."/>
            <person name="Barry K."/>
            <person name="Detter J.C."/>
            <person name="Hammon N."/>
            <person name="Israni S."/>
            <person name="Pitluck S."/>
            <person name="Brettin T."/>
            <person name="Bruce D."/>
            <person name="Han C."/>
            <person name="Tapia R."/>
            <person name="Gilna P."/>
            <person name="Schmutz J."/>
            <person name="Larimer F."/>
            <person name="Land M."/>
            <person name="Kyrpides N.C."/>
            <person name="Mavromatis K."/>
            <person name="Richardson P."/>
            <person name="Rohde M."/>
            <person name="Goker M."/>
            <person name="Klenk H.P."/>
            <person name="Zhang Y."/>
            <person name="Roberts G.P."/>
            <person name="Reslewic S."/>
            <person name="Schwartz D.C."/>
        </authorList>
    </citation>
    <scope>NUCLEOTIDE SEQUENCE [LARGE SCALE GENOMIC DNA]</scope>
    <source>
        <strain evidence="3">ATCC 11170 / ATH 1.1.1 / DSM 467 / LMG 4362 / NCIMB 8255 / S1</strain>
    </source>
</reference>
<dbReference type="Pfam" id="PF09361">
    <property type="entry name" value="Phasin_2"/>
    <property type="match status" value="1"/>
</dbReference>
<organism evidence="2 3">
    <name type="scientific">Rhodospirillum rubrum (strain ATCC 11170 / ATH 1.1.1 / DSM 467 / LMG 4362 / NCIMB 8255 / S1)</name>
    <dbReference type="NCBI Taxonomy" id="269796"/>
    <lineage>
        <taxon>Bacteria</taxon>
        <taxon>Pseudomonadati</taxon>
        <taxon>Pseudomonadota</taxon>
        <taxon>Alphaproteobacteria</taxon>
        <taxon>Rhodospirillales</taxon>
        <taxon>Rhodospirillaceae</taxon>
        <taxon>Rhodospirillum</taxon>
    </lineage>
</organism>
<keyword evidence="3" id="KW-1185">Reference proteome</keyword>
<dbReference type="InterPro" id="IPR018968">
    <property type="entry name" value="Phasin"/>
</dbReference>
<proteinExistence type="predicted"/>
<name>Q2RP67_RHORT</name>
<dbReference type="KEGG" id="rru:Rru_A3283"/>
<dbReference type="AlphaFoldDB" id="Q2RP67"/>
<dbReference type="PATRIC" id="fig|269796.9.peg.3401"/>
<dbReference type="Proteomes" id="UP000001929">
    <property type="component" value="Chromosome"/>
</dbReference>